<comment type="caution">
    <text evidence="1">The sequence shown here is derived from an EMBL/GenBank/DDBJ whole genome shotgun (WGS) entry which is preliminary data.</text>
</comment>
<dbReference type="EMBL" id="CM046109">
    <property type="protein sequence ID" value="KAI8442425.1"/>
    <property type="molecule type" value="Genomic_DNA"/>
</dbReference>
<sequence length="208" mass="24371">MVRYNVQTQTSKMASRRICLVVSVCIAVSQLPTSKAYRITRSPDRMEVVIPDYSIERGSHEYQERGDEETTYWNQEGKKYESKGESDYEKQEKNSEVNKDKYENEKEYREKQQETNANNAEDRYNNEKNNAEEDQRAREEHYSKQEGDGNSENFQSEGEVRANNVNSESESKAERYGDKGADEMYKEENKVENNDIEGKTPSFNYENN</sequence>
<protein>
    <submittedName>
        <fullName evidence="1">Uncharacterized protein</fullName>
    </submittedName>
</protein>
<organism evidence="1 2">
    <name type="scientific">Choristoneura fumiferana</name>
    <name type="common">Spruce budworm moth</name>
    <name type="synonym">Archips fumiferana</name>
    <dbReference type="NCBI Taxonomy" id="7141"/>
    <lineage>
        <taxon>Eukaryota</taxon>
        <taxon>Metazoa</taxon>
        <taxon>Ecdysozoa</taxon>
        <taxon>Arthropoda</taxon>
        <taxon>Hexapoda</taxon>
        <taxon>Insecta</taxon>
        <taxon>Pterygota</taxon>
        <taxon>Neoptera</taxon>
        <taxon>Endopterygota</taxon>
        <taxon>Lepidoptera</taxon>
        <taxon>Glossata</taxon>
        <taxon>Ditrysia</taxon>
        <taxon>Tortricoidea</taxon>
        <taxon>Tortricidae</taxon>
        <taxon>Tortricinae</taxon>
        <taxon>Choristoneura</taxon>
    </lineage>
</organism>
<proteinExistence type="predicted"/>
<evidence type="ECO:0000313" key="1">
    <source>
        <dbReference type="EMBL" id="KAI8442425.1"/>
    </source>
</evidence>
<reference evidence="1 2" key="1">
    <citation type="journal article" date="2022" name="Genome Biol. Evol.">
        <title>The Spruce Budworm Genome: Reconstructing the Evolutionary History of Antifreeze Proteins.</title>
        <authorList>
            <person name="Beliveau C."/>
            <person name="Gagne P."/>
            <person name="Picq S."/>
            <person name="Vernygora O."/>
            <person name="Keeling C.I."/>
            <person name="Pinkney K."/>
            <person name="Doucet D."/>
            <person name="Wen F."/>
            <person name="Johnston J.S."/>
            <person name="Maaroufi H."/>
            <person name="Boyle B."/>
            <person name="Laroche J."/>
            <person name="Dewar K."/>
            <person name="Juretic N."/>
            <person name="Blackburn G."/>
            <person name="Nisole A."/>
            <person name="Brunet B."/>
            <person name="Brandao M."/>
            <person name="Lumley L."/>
            <person name="Duan J."/>
            <person name="Quan G."/>
            <person name="Lucarotti C.J."/>
            <person name="Roe A.D."/>
            <person name="Sperling F.A.H."/>
            <person name="Levesque R.C."/>
            <person name="Cusson M."/>
        </authorList>
    </citation>
    <scope>NUCLEOTIDE SEQUENCE [LARGE SCALE GENOMIC DNA]</scope>
    <source>
        <strain evidence="1">Glfc:IPQL:Cfum</strain>
    </source>
</reference>
<dbReference type="Proteomes" id="UP001064048">
    <property type="component" value="Chromosome 9"/>
</dbReference>
<accession>A0ACC0L1D9</accession>
<gene>
    <name evidence="1" type="ORF">MSG28_005939</name>
</gene>
<name>A0ACC0L1D9_CHOFU</name>
<keyword evidence="2" id="KW-1185">Reference proteome</keyword>
<evidence type="ECO:0000313" key="2">
    <source>
        <dbReference type="Proteomes" id="UP001064048"/>
    </source>
</evidence>